<evidence type="ECO:0000313" key="3">
    <source>
        <dbReference type="Proteomes" id="UP000485058"/>
    </source>
</evidence>
<dbReference type="Gene3D" id="3.80.10.10">
    <property type="entry name" value="Ribonuclease Inhibitor"/>
    <property type="match status" value="1"/>
</dbReference>
<protein>
    <submittedName>
        <fullName evidence="2">Uncharacterized protein</fullName>
    </submittedName>
</protein>
<evidence type="ECO:0000313" key="2">
    <source>
        <dbReference type="EMBL" id="GFH26276.1"/>
    </source>
</evidence>
<proteinExistence type="predicted"/>
<sequence>MLAGDCDLMVIGPNGAWWSSDEHVGEDMVSLPASILRATPGVYTIQVQSPNNMSQLVAEESGHLVKLVLAGDASGNLVCRGAPGSGSAAITFPQEFGRFSLLESLDLSFNILLGNLSSVAAALAFPNVPNLKRLYLMRNNLGGPF</sequence>
<comment type="subcellular location">
    <subcellularLocation>
        <location evidence="1">Cytoplasm</location>
        <location evidence="1">Cytoskeleton</location>
        <location evidence="1">Cilium axoneme</location>
    </subcellularLocation>
</comment>
<keyword evidence="3" id="KW-1185">Reference proteome</keyword>
<dbReference type="Proteomes" id="UP000485058">
    <property type="component" value="Unassembled WGS sequence"/>
</dbReference>
<dbReference type="AlphaFoldDB" id="A0A6A0A2E9"/>
<accession>A0A6A0A2E9</accession>
<dbReference type="GO" id="GO:0005930">
    <property type="term" value="C:axoneme"/>
    <property type="evidence" value="ECO:0007669"/>
    <property type="project" value="UniProtKB-SubCell"/>
</dbReference>
<feature type="non-terminal residue" evidence="2">
    <location>
        <position position="145"/>
    </location>
</feature>
<dbReference type="SUPFAM" id="SSF52047">
    <property type="entry name" value="RNI-like"/>
    <property type="match status" value="1"/>
</dbReference>
<comment type="caution">
    <text evidence="2">The sequence shown here is derived from an EMBL/GenBank/DDBJ whole genome shotgun (WGS) entry which is preliminary data.</text>
</comment>
<dbReference type="EMBL" id="BLLF01003079">
    <property type="protein sequence ID" value="GFH26276.1"/>
    <property type="molecule type" value="Genomic_DNA"/>
</dbReference>
<dbReference type="InterPro" id="IPR032675">
    <property type="entry name" value="LRR_dom_sf"/>
</dbReference>
<evidence type="ECO:0000256" key="1">
    <source>
        <dbReference type="ARBA" id="ARBA00004430"/>
    </source>
</evidence>
<gene>
    <name evidence="2" type="ORF">HaLaN_24401</name>
</gene>
<feature type="non-terminal residue" evidence="2">
    <location>
        <position position="1"/>
    </location>
</feature>
<reference evidence="2 3" key="1">
    <citation type="submission" date="2020-02" db="EMBL/GenBank/DDBJ databases">
        <title>Draft genome sequence of Haematococcus lacustris strain NIES-144.</title>
        <authorList>
            <person name="Morimoto D."/>
            <person name="Nakagawa S."/>
            <person name="Yoshida T."/>
            <person name="Sawayama S."/>
        </authorList>
    </citation>
    <scope>NUCLEOTIDE SEQUENCE [LARGE SCALE GENOMIC DNA]</scope>
    <source>
        <strain evidence="2 3">NIES-144</strain>
    </source>
</reference>
<name>A0A6A0A2E9_HAELA</name>
<organism evidence="2 3">
    <name type="scientific">Haematococcus lacustris</name>
    <name type="common">Green alga</name>
    <name type="synonym">Haematococcus pluvialis</name>
    <dbReference type="NCBI Taxonomy" id="44745"/>
    <lineage>
        <taxon>Eukaryota</taxon>
        <taxon>Viridiplantae</taxon>
        <taxon>Chlorophyta</taxon>
        <taxon>core chlorophytes</taxon>
        <taxon>Chlorophyceae</taxon>
        <taxon>CS clade</taxon>
        <taxon>Chlamydomonadales</taxon>
        <taxon>Haematococcaceae</taxon>
        <taxon>Haematococcus</taxon>
    </lineage>
</organism>